<accession>A0ABQ0CL54</accession>
<dbReference type="EMBL" id="BAAFGZ010000070">
    <property type="protein sequence ID" value="GAB0134175.1"/>
    <property type="molecule type" value="Genomic_DNA"/>
</dbReference>
<feature type="compositionally biased region" description="Basic residues" evidence="2">
    <location>
        <begin position="211"/>
        <end position="222"/>
    </location>
</feature>
<comment type="caution">
    <text evidence="3">The sequence shown here is derived from an EMBL/GenBank/DDBJ whole genome shotgun (WGS) entry which is preliminary data.</text>
</comment>
<dbReference type="Gene3D" id="3.40.50.12500">
    <property type="match status" value="2"/>
</dbReference>
<comment type="similarity">
    <text evidence="1">Belongs to the HyuE racemase family.</text>
</comment>
<protein>
    <submittedName>
        <fullName evidence="3">Nucleolar GTP-binding protein 1</fullName>
    </submittedName>
</protein>
<dbReference type="PANTHER" id="PTHR28047">
    <property type="entry name" value="PROTEIN DCG1"/>
    <property type="match status" value="1"/>
</dbReference>
<name>A0ABQ0CL54_9HYPO</name>
<dbReference type="InterPro" id="IPR015942">
    <property type="entry name" value="Asp/Glu/hydantoin_racemase"/>
</dbReference>
<gene>
    <name evidence="3" type="primary">g2557</name>
    <name evidence="3" type="ORF">EsDP_00002557</name>
</gene>
<evidence type="ECO:0000256" key="2">
    <source>
        <dbReference type="SAM" id="MobiDB-lite"/>
    </source>
</evidence>
<reference evidence="4" key="1">
    <citation type="submission" date="2024-06" db="EMBL/GenBank/DDBJ databases">
        <title>Draft Genome Sequences of Epichloe bromicola Strains Isolated from Elymus ciliaris.</title>
        <authorList>
            <consortium name="Epichloe bromicola genome sequencing consortium"/>
            <person name="Miura A."/>
            <person name="Imano S."/>
            <person name="Ashida A."/>
            <person name="Sato I."/>
            <person name="Chiba S."/>
            <person name="Tanaka A."/>
            <person name="Camagna M."/>
            <person name="Takemoto D."/>
        </authorList>
    </citation>
    <scope>NUCLEOTIDE SEQUENCE [LARGE SCALE GENOMIC DNA]</scope>
    <source>
        <strain evidence="4">DP</strain>
    </source>
</reference>
<evidence type="ECO:0000313" key="4">
    <source>
        <dbReference type="Proteomes" id="UP001562357"/>
    </source>
</evidence>
<keyword evidence="4" id="KW-1185">Reference proteome</keyword>
<evidence type="ECO:0000256" key="1">
    <source>
        <dbReference type="ARBA" id="ARBA00038414"/>
    </source>
</evidence>
<dbReference type="Pfam" id="PF01177">
    <property type="entry name" value="Asp_Glu_race"/>
    <property type="match status" value="1"/>
</dbReference>
<proteinExistence type="inferred from homology"/>
<dbReference type="PANTHER" id="PTHR28047:SF5">
    <property type="entry name" value="PROTEIN DCG1"/>
    <property type="match status" value="1"/>
</dbReference>
<dbReference type="Proteomes" id="UP001562357">
    <property type="component" value="Unassembled WGS sequence"/>
</dbReference>
<feature type="region of interest" description="Disordered" evidence="2">
    <location>
        <begin position="202"/>
        <end position="222"/>
    </location>
</feature>
<evidence type="ECO:0000313" key="3">
    <source>
        <dbReference type="EMBL" id="GAB0134175.1"/>
    </source>
</evidence>
<organism evidence="3 4">
    <name type="scientific">Epichloe bromicola</name>
    <dbReference type="NCBI Taxonomy" id="79588"/>
    <lineage>
        <taxon>Eukaryota</taxon>
        <taxon>Fungi</taxon>
        <taxon>Dikarya</taxon>
        <taxon>Ascomycota</taxon>
        <taxon>Pezizomycotina</taxon>
        <taxon>Sordariomycetes</taxon>
        <taxon>Hypocreomycetidae</taxon>
        <taxon>Hypocreales</taxon>
        <taxon>Clavicipitaceae</taxon>
        <taxon>Epichloe</taxon>
    </lineage>
</organism>
<sequence>MRILLLNPNSSTAMTNGMLLAARSTPLSASLDIVPMTATSAPASINDDQDIRDSTQDILASLADNPDTFGGYDAMLIACFSAHPLVPHLSCRFDIPVTGIFEASILGAMSLLKPLERWGIVTTGKFWEKHLWLTAGDFHTVSLEEVKEKLTSAARRLLKSGNVTCVVMGCGGMAGLEDTIRATAADVHGASKAKSLYIRRRQGGYSSTSPKHPRRANFQTKR</sequence>
<dbReference type="InterPro" id="IPR052186">
    <property type="entry name" value="Hydantoin_racemase-like"/>
</dbReference>
<dbReference type="InterPro" id="IPR053714">
    <property type="entry name" value="Iso_Racemase_Enz_sf"/>
</dbReference>